<evidence type="ECO:0000313" key="6">
    <source>
        <dbReference type="Proteomes" id="UP001331936"/>
    </source>
</evidence>
<keyword evidence="2" id="KW-0238">DNA-binding</keyword>
<dbReference type="InterPro" id="IPR036388">
    <property type="entry name" value="WH-like_DNA-bd_sf"/>
</dbReference>
<accession>A0ABU7JLR1</accession>
<dbReference type="InterPro" id="IPR029016">
    <property type="entry name" value="GAF-like_dom_sf"/>
</dbReference>
<comment type="caution">
    <text evidence="5">The sequence shown here is derived from an EMBL/GenBank/DDBJ whole genome shotgun (WGS) entry which is preliminary data.</text>
</comment>
<evidence type="ECO:0000259" key="4">
    <source>
        <dbReference type="PROSITE" id="PS50043"/>
    </source>
</evidence>
<dbReference type="PROSITE" id="PS00622">
    <property type="entry name" value="HTH_LUXR_1"/>
    <property type="match status" value="1"/>
</dbReference>
<keyword evidence="1" id="KW-0805">Transcription regulation</keyword>
<dbReference type="PANTHER" id="PTHR44688">
    <property type="entry name" value="DNA-BINDING TRANSCRIPTIONAL ACTIVATOR DEVR_DOSR"/>
    <property type="match status" value="1"/>
</dbReference>
<protein>
    <submittedName>
        <fullName evidence="5">LuxR C-terminal-related transcriptional regulator</fullName>
    </submittedName>
</protein>
<dbReference type="PROSITE" id="PS50043">
    <property type="entry name" value="HTH_LUXR_2"/>
    <property type="match status" value="1"/>
</dbReference>
<dbReference type="PANTHER" id="PTHR44688:SF16">
    <property type="entry name" value="DNA-BINDING TRANSCRIPTIONAL ACTIVATOR DEVR_DOSR"/>
    <property type="match status" value="1"/>
</dbReference>
<dbReference type="CDD" id="cd06170">
    <property type="entry name" value="LuxR_C_like"/>
    <property type="match status" value="1"/>
</dbReference>
<dbReference type="EMBL" id="JAUZMZ010000007">
    <property type="protein sequence ID" value="MEE2030980.1"/>
    <property type="molecule type" value="Genomic_DNA"/>
</dbReference>
<evidence type="ECO:0000256" key="3">
    <source>
        <dbReference type="ARBA" id="ARBA00023163"/>
    </source>
</evidence>
<dbReference type="RefSeq" id="WP_330150400.1">
    <property type="nucleotide sequence ID" value="NZ_JAUZMZ010000007.1"/>
</dbReference>
<name>A0ABU7JLR1_9NOCA</name>
<dbReference type="SUPFAM" id="SSF55781">
    <property type="entry name" value="GAF domain-like"/>
    <property type="match status" value="1"/>
</dbReference>
<reference evidence="5 6" key="1">
    <citation type="submission" date="2023-08" db="EMBL/GenBank/DDBJ databases">
        <authorList>
            <person name="Girao M."/>
            <person name="Carvalho M.F."/>
        </authorList>
    </citation>
    <scope>NUCLEOTIDE SEQUENCE [LARGE SCALE GENOMIC DNA]</scope>
    <source>
        <strain evidence="5 6">CC-R104</strain>
    </source>
</reference>
<organism evidence="5 6">
    <name type="scientific">Rhodococcus chondri</name>
    <dbReference type="NCBI Taxonomy" id="3065941"/>
    <lineage>
        <taxon>Bacteria</taxon>
        <taxon>Bacillati</taxon>
        <taxon>Actinomycetota</taxon>
        <taxon>Actinomycetes</taxon>
        <taxon>Mycobacteriales</taxon>
        <taxon>Nocardiaceae</taxon>
        <taxon>Rhodococcus</taxon>
    </lineage>
</organism>
<dbReference type="InterPro" id="IPR016032">
    <property type="entry name" value="Sig_transdc_resp-reg_C-effctor"/>
</dbReference>
<dbReference type="Gene3D" id="3.30.450.40">
    <property type="match status" value="1"/>
</dbReference>
<sequence length="292" mass="31550">MSAVTAVDRTCLLRPSDVDALRAELRALRSSTDLPVLFGGTVHGPDLVLSGFVGTRSRVLRNLVISSERGLGGRVIAEQRPGAVADYFHSAHITHDYDREVAGEGIESLLAVPVVVGGRTRAALYGGLRAGLPIGDVVAERVMRAARALAREIEIRDEVDRRVQLLETARDTECSAAPLPAAVSEVITESFLKIREIASRTSDPTALMQLGEVEAALRTVAGRPSTSGVHLTEREREVLAYVALGCRNAEIGDRLGLTVQTVKSYLKHLMAKLEVRSRHEAVVEARRQGLLP</sequence>
<dbReference type="Gene3D" id="1.10.10.10">
    <property type="entry name" value="Winged helix-like DNA-binding domain superfamily/Winged helix DNA-binding domain"/>
    <property type="match status" value="1"/>
</dbReference>
<keyword evidence="6" id="KW-1185">Reference proteome</keyword>
<evidence type="ECO:0000256" key="2">
    <source>
        <dbReference type="ARBA" id="ARBA00023125"/>
    </source>
</evidence>
<dbReference type="PRINTS" id="PR00038">
    <property type="entry name" value="HTHLUXR"/>
</dbReference>
<evidence type="ECO:0000313" key="5">
    <source>
        <dbReference type="EMBL" id="MEE2030980.1"/>
    </source>
</evidence>
<proteinExistence type="predicted"/>
<dbReference type="SUPFAM" id="SSF46894">
    <property type="entry name" value="C-terminal effector domain of the bipartite response regulators"/>
    <property type="match status" value="1"/>
</dbReference>
<dbReference type="Pfam" id="PF00196">
    <property type="entry name" value="GerE"/>
    <property type="match status" value="1"/>
</dbReference>
<dbReference type="Proteomes" id="UP001331936">
    <property type="component" value="Unassembled WGS sequence"/>
</dbReference>
<feature type="domain" description="HTH luxR-type" evidence="4">
    <location>
        <begin position="224"/>
        <end position="289"/>
    </location>
</feature>
<keyword evidence="3" id="KW-0804">Transcription</keyword>
<evidence type="ECO:0000256" key="1">
    <source>
        <dbReference type="ARBA" id="ARBA00023015"/>
    </source>
</evidence>
<gene>
    <name evidence="5" type="ORF">Q8814_02420</name>
</gene>
<dbReference type="SMART" id="SM00421">
    <property type="entry name" value="HTH_LUXR"/>
    <property type="match status" value="1"/>
</dbReference>
<dbReference type="InterPro" id="IPR000792">
    <property type="entry name" value="Tscrpt_reg_LuxR_C"/>
</dbReference>